<keyword evidence="8" id="KW-1185">Reference proteome</keyword>
<comment type="caution">
    <text evidence="7">The sequence shown here is derived from an EMBL/GenBank/DDBJ whole genome shotgun (WGS) entry which is preliminary data.</text>
</comment>
<feature type="domain" description="RNA polymerase sigma factor 70 region 4 type 2" evidence="6">
    <location>
        <begin position="110"/>
        <end position="161"/>
    </location>
</feature>
<gene>
    <name evidence="7" type="ORF">ACFPN2_32160</name>
</gene>
<protein>
    <submittedName>
        <fullName evidence="7">RNA polymerase sigma factor</fullName>
    </submittedName>
</protein>
<organism evidence="7 8">
    <name type="scientific">Steroidobacter flavus</name>
    <dbReference type="NCBI Taxonomy" id="1842136"/>
    <lineage>
        <taxon>Bacteria</taxon>
        <taxon>Pseudomonadati</taxon>
        <taxon>Pseudomonadota</taxon>
        <taxon>Gammaproteobacteria</taxon>
        <taxon>Steroidobacterales</taxon>
        <taxon>Steroidobacteraceae</taxon>
        <taxon>Steroidobacter</taxon>
    </lineage>
</organism>
<evidence type="ECO:0000256" key="1">
    <source>
        <dbReference type="ARBA" id="ARBA00010641"/>
    </source>
</evidence>
<dbReference type="RefSeq" id="WP_380604387.1">
    <property type="nucleotide sequence ID" value="NZ_JBHSDU010000015.1"/>
</dbReference>
<dbReference type="InterPro" id="IPR036388">
    <property type="entry name" value="WH-like_DNA-bd_sf"/>
</dbReference>
<evidence type="ECO:0000313" key="7">
    <source>
        <dbReference type="EMBL" id="MFC4313772.1"/>
    </source>
</evidence>
<dbReference type="SUPFAM" id="SSF88659">
    <property type="entry name" value="Sigma3 and sigma4 domains of RNA polymerase sigma factors"/>
    <property type="match status" value="1"/>
</dbReference>
<dbReference type="PANTHER" id="PTHR43133:SF63">
    <property type="entry name" value="RNA POLYMERASE SIGMA FACTOR FECI-RELATED"/>
    <property type="match status" value="1"/>
</dbReference>
<evidence type="ECO:0000313" key="8">
    <source>
        <dbReference type="Proteomes" id="UP001595904"/>
    </source>
</evidence>
<evidence type="ECO:0000259" key="5">
    <source>
        <dbReference type="Pfam" id="PF04542"/>
    </source>
</evidence>
<dbReference type="Pfam" id="PF08281">
    <property type="entry name" value="Sigma70_r4_2"/>
    <property type="match status" value="1"/>
</dbReference>
<dbReference type="NCBIfam" id="TIGR02937">
    <property type="entry name" value="sigma70-ECF"/>
    <property type="match status" value="1"/>
</dbReference>
<proteinExistence type="inferred from homology"/>
<dbReference type="EMBL" id="JBHSDU010000015">
    <property type="protein sequence ID" value="MFC4313772.1"/>
    <property type="molecule type" value="Genomic_DNA"/>
</dbReference>
<sequence length="170" mass="19010">MTALSHGELMDVFIGLRAQIERILASRVGCPQTAADLAQDMYFRVQRVAAELPNEEEARRYLLRMATNAATDHFRVEGRRAEILSGLALLFEGVESDPAQSVINGDQMRVIESALTELPPKCREVLFLSRVEGMTHAEIATKLGVSVSLVEKYMVRALLHCRTRLLQQTN</sequence>
<dbReference type="PANTHER" id="PTHR43133">
    <property type="entry name" value="RNA POLYMERASE ECF-TYPE SIGMA FACTO"/>
    <property type="match status" value="1"/>
</dbReference>
<feature type="domain" description="RNA polymerase sigma-70 region 2" evidence="5">
    <location>
        <begin position="18"/>
        <end position="79"/>
    </location>
</feature>
<evidence type="ECO:0000256" key="3">
    <source>
        <dbReference type="ARBA" id="ARBA00023082"/>
    </source>
</evidence>
<keyword evidence="3" id="KW-0731">Sigma factor</keyword>
<keyword evidence="2" id="KW-0805">Transcription regulation</keyword>
<dbReference type="InterPro" id="IPR007627">
    <property type="entry name" value="RNA_pol_sigma70_r2"/>
</dbReference>
<dbReference type="Pfam" id="PF04542">
    <property type="entry name" value="Sigma70_r2"/>
    <property type="match status" value="1"/>
</dbReference>
<comment type="similarity">
    <text evidence="1">Belongs to the sigma-70 factor family. ECF subfamily.</text>
</comment>
<dbReference type="InterPro" id="IPR013249">
    <property type="entry name" value="RNA_pol_sigma70_r4_t2"/>
</dbReference>
<evidence type="ECO:0000256" key="2">
    <source>
        <dbReference type="ARBA" id="ARBA00023015"/>
    </source>
</evidence>
<dbReference type="Proteomes" id="UP001595904">
    <property type="component" value="Unassembled WGS sequence"/>
</dbReference>
<dbReference type="Gene3D" id="1.10.1740.10">
    <property type="match status" value="1"/>
</dbReference>
<dbReference type="InterPro" id="IPR014284">
    <property type="entry name" value="RNA_pol_sigma-70_dom"/>
</dbReference>
<name>A0ABV8T2W9_9GAMM</name>
<evidence type="ECO:0000259" key="6">
    <source>
        <dbReference type="Pfam" id="PF08281"/>
    </source>
</evidence>
<accession>A0ABV8T2W9</accession>
<dbReference type="SUPFAM" id="SSF88946">
    <property type="entry name" value="Sigma2 domain of RNA polymerase sigma factors"/>
    <property type="match status" value="1"/>
</dbReference>
<dbReference type="InterPro" id="IPR013324">
    <property type="entry name" value="RNA_pol_sigma_r3/r4-like"/>
</dbReference>
<dbReference type="InterPro" id="IPR013325">
    <property type="entry name" value="RNA_pol_sigma_r2"/>
</dbReference>
<dbReference type="InterPro" id="IPR039425">
    <property type="entry name" value="RNA_pol_sigma-70-like"/>
</dbReference>
<dbReference type="CDD" id="cd06171">
    <property type="entry name" value="Sigma70_r4"/>
    <property type="match status" value="1"/>
</dbReference>
<dbReference type="Gene3D" id="1.10.10.10">
    <property type="entry name" value="Winged helix-like DNA-binding domain superfamily/Winged helix DNA-binding domain"/>
    <property type="match status" value="1"/>
</dbReference>
<evidence type="ECO:0000256" key="4">
    <source>
        <dbReference type="ARBA" id="ARBA00023163"/>
    </source>
</evidence>
<reference evidence="8" key="1">
    <citation type="journal article" date="2019" name="Int. J. Syst. Evol. Microbiol.">
        <title>The Global Catalogue of Microorganisms (GCM) 10K type strain sequencing project: providing services to taxonomists for standard genome sequencing and annotation.</title>
        <authorList>
            <consortium name="The Broad Institute Genomics Platform"/>
            <consortium name="The Broad Institute Genome Sequencing Center for Infectious Disease"/>
            <person name="Wu L."/>
            <person name="Ma J."/>
        </authorList>
    </citation>
    <scope>NUCLEOTIDE SEQUENCE [LARGE SCALE GENOMIC DNA]</scope>
    <source>
        <strain evidence="8">CGMCC 1.10759</strain>
    </source>
</reference>
<keyword evidence="4" id="KW-0804">Transcription</keyword>